<dbReference type="Proteomes" id="UP000000604">
    <property type="component" value="Chromosome"/>
</dbReference>
<sequence>MENTFAVYINYKCDNTSSNVLYFDQMHQVLIDMWYKILKMDAAC</sequence>
<protein>
    <submittedName>
        <fullName evidence="1">Uncharacterized protein</fullName>
    </submittedName>
</protein>
<dbReference type="AlphaFoldDB" id="Q68WL6"/>
<dbReference type="HOGENOM" id="CLU_3221419_0_0_5"/>
<gene>
    <name evidence="1" type="ordered locus">RT0505</name>
</gene>
<dbReference type="EMBL" id="AE017197">
    <property type="protein sequence ID" value="AAU03976.1"/>
    <property type="molecule type" value="Genomic_DNA"/>
</dbReference>
<proteinExistence type="predicted"/>
<dbReference type="KEGG" id="rty:RT0505"/>
<accession>Q68WL6</accession>
<name>Q68WL6_RICTY</name>
<reference evidence="1 2" key="1">
    <citation type="journal article" date="2004" name="J. Bacteriol.">
        <title>Complete genome sequence of Rickettsia typhi and comparison with sequences of other Rickettsiae.</title>
        <authorList>
            <person name="McLeod M.P."/>
            <person name="Qin X."/>
            <person name="Karpathy S.E."/>
            <person name="Gioia J."/>
            <person name="Highlander S.K."/>
            <person name="Fox G.E."/>
            <person name="McNeill T.Z."/>
            <person name="Jiang H."/>
            <person name="Muzny D."/>
            <person name="Jacob L.S."/>
            <person name="Hawes A.C."/>
            <person name="Sodergren E."/>
            <person name="Gill R."/>
            <person name="Hume J."/>
            <person name="Morgan M."/>
            <person name="Fan G."/>
            <person name="Amin A.G."/>
            <person name="Gibbs R.A."/>
            <person name="Hong C."/>
            <person name="Yu X.-J."/>
            <person name="Walker D.H."/>
            <person name="Weinstock G.M."/>
        </authorList>
    </citation>
    <scope>NUCLEOTIDE SEQUENCE [LARGE SCALE GENOMIC DNA]</scope>
    <source>
        <strain evidence="2">ATCC VR-144 / Wilmington</strain>
    </source>
</reference>
<organism evidence="1 2">
    <name type="scientific">Rickettsia typhi (strain ATCC VR-144 / Wilmington)</name>
    <dbReference type="NCBI Taxonomy" id="257363"/>
    <lineage>
        <taxon>Bacteria</taxon>
        <taxon>Pseudomonadati</taxon>
        <taxon>Pseudomonadota</taxon>
        <taxon>Alphaproteobacteria</taxon>
        <taxon>Rickettsiales</taxon>
        <taxon>Rickettsiaceae</taxon>
        <taxon>Rickettsieae</taxon>
        <taxon>Rickettsia</taxon>
        <taxon>typhus group</taxon>
    </lineage>
</organism>
<evidence type="ECO:0000313" key="2">
    <source>
        <dbReference type="Proteomes" id="UP000000604"/>
    </source>
</evidence>
<evidence type="ECO:0000313" key="1">
    <source>
        <dbReference type="EMBL" id="AAU03976.1"/>
    </source>
</evidence>